<name>A0A4Y2HNY2_ARAVE</name>
<sequence>MAIGSLSVTACCPVGEKLRVSSARSFTVSDGRCGNLDIKESDNLNTVLKSYVNSRNTQFFVRIRRWNKALFPLSVVRRSLSEVRLNFRSGTAKNRCCSCVLGAGLPFRRNVSKRFDIHQIISKESGLNLTI</sequence>
<dbReference type="EMBL" id="BGPR01002060">
    <property type="protein sequence ID" value="GBM67087.1"/>
    <property type="molecule type" value="Genomic_DNA"/>
</dbReference>
<protein>
    <submittedName>
        <fullName evidence="1">Uncharacterized protein</fullName>
    </submittedName>
</protein>
<reference evidence="1 2" key="1">
    <citation type="journal article" date="2019" name="Sci. Rep.">
        <title>Orb-weaving spider Araneus ventricosus genome elucidates the spidroin gene catalogue.</title>
        <authorList>
            <person name="Kono N."/>
            <person name="Nakamura H."/>
            <person name="Ohtoshi R."/>
            <person name="Moran D.A.P."/>
            <person name="Shinohara A."/>
            <person name="Yoshida Y."/>
            <person name="Fujiwara M."/>
            <person name="Mori M."/>
            <person name="Tomita M."/>
            <person name="Arakawa K."/>
        </authorList>
    </citation>
    <scope>NUCLEOTIDE SEQUENCE [LARGE SCALE GENOMIC DNA]</scope>
</reference>
<dbReference type="AlphaFoldDB" id="A0A4Y2HNY2"/>
<dbReference type="Proteomes" id="UP000499080">
    <property type="component" value="Unassembled WGS sequence"/>
</dbReference>
<proteinExistence type="predicted"/>
<keyword evidence="2" id="KW-1185">Reference proteome</keyword>
<organism evidence="1 2">
    <name type="scientific">Araneus ventricosus</name>
    <name type="common">Orbweaver spider</name>
    <name type="synonym">Epeira ventricosa</name>
    <dbReference type="NCBI Taxonomy" id="182803"/>
    <lineage>
        <taxon>Eukaryota</taxon>
        <taxon>Metazoa</taxon>
        <taxon>Ecdysozoa</taxon>
        <taxon>Arthropoda</taxon>
        <taxon>Chelicerata</taxon>
        <taxon>Arachnida</taxon>
        <taxon>Araneae</taxon>
        <taxon>Araneomorphae</taxon>
        <taxon>Entelegynae</taxon>
        <taxon>Araneoidea</taxon>
        <taxon>Araneidae</taxon>
        <taxon>Araneus</taxon>
    </lineage>
</organism>
<comment type="caution">
    <text evidence="1">The sequence shown here is derived from an EMBL/GenBank/DDBJ whole genome shotgun (WGS) entry which is preliminary data.</text>
</comment>
<gene>
    <name evidence="1" type="ORF">AVEN_74824_1</name>
</gene>
<evidence type="ECO:0000313" key="2">
    <source>
        <dbReference type="Proteomes" id="UP000499080"/>
    </source>
</evidence>
<accession>A0A4Y2HNY2</accession>
<evidence type="ECO:0000313" key="1">
    <source>
        <dbReference type="EMBL" id="GBM67087.1"/>
    </source>
</evidence>